<dbReference type="InterPro" id="IPR017932">
    <property type="entry name" value="GATase_2_dom"/>
</dbReference>
<evidence type="ECO:0000256" key="2">
    <source>
        <dbReference type="ARBA" id="ARBA00022962"/>
    </source>
</evidence>
<reference key="2">
    <citation type="submission" date="2011-04" db="EMBL/GenBank/DDBJ databases">
        <title>Complete sequence of chromosome of Haliscomenobacter hydrossis DSM 1100.</title>
        <authorList>
            <consortium name="US DOE Joint Genome Institute (JGI-PGF)"/>
            <person name="Lucas S."/>
            <person name="Han J."/>
            <person name="Lapidus A."/>
            <person name="Bruce D."/>
            <person name="Goodwin L."/>
            <person name="Pitluck S."/>
            <person name="Peters L."/>
            <person name="Kyrpides N."/>
            <person name="Mavromatis K."/>
            <person name="Ivanova N."/>
            <person name="Ovchinnikova G."/>
            <person name="Pagani I."/>
            <person name="Daligault H."/>
            <person name="Detter J.C."/>
            <person name="Han C."/>
            <person name="Land M."/>
            <person name="Hauser L."/>
            <person name="Markowitz V."/>
            <person name="Cheng J.-F."/>
            <person name="Hugenholtz P."/>
            <person name="Woyke T."/>
            <person name="Wu D."/>
            <person name="Verbarg S."/>
            <person name="Frueling A."/>
            <person name="Brambilla E."/>
            <person name="Klenk H.-P."/>
            <person name="Eisen J.A."/>
        </authorList>
    </citation>
    <scope>NUCLEOTIDE SEQUENCE</scope>
    <source>
        <strain>DSM 1100</strain>
    </source>
</reference>
<dbReference type="STRING" id="760192.Halhy_2662"/>
<dbReference type="SUPFAM" id="SSF53271">
    <property type="entry name" value="PRTase-like"/>
    <property type="match status" value="1"/>
</dbReference>
<accession>F4L0S7</accession>
<dbReference type="Proteomes" id="UP000008461">
    <property type="component" value="Chromosome"/>
</dbReference>
<dbReference type="EMBL" id="CP002691">
    <property type="protein sequence ID" value="AEE50531.1"/>
    <property type="molecule type" value="Genomic_DNA"/>
</dbReference>
<reference evidence="4 5" key="1">
    <citation type="journal article" date="2011" name="Stand. Genomic Sci.">
        <title>Complete genome sequence of Haliscomenobacter hydrossis type strain (O).</title>
        <authorList>
            <consortium name="US DOE Joint Genome Institute (JGI-PGF)"/>
            <person name="Daligault H."/>
            <person name="Lapidus A."/>
            <person name="Zeytun A."/>
            <person name="Nolan M."/>
            <person name="Lucas S."/>
            <person name="Del Rio T.G."/>
            <person name="Tice H."/>
            <person name="Cheng J.F."/>
            <person name="Tapia R."/>
            <person name="Han C."/>
            <person name="Goodwin L."/>
            <person name="Pitluck S."/>
            <person name="Liolios K."/>
            <person name="Pagani I."/>
            <person name="Ivanova N."/>
            <person name="Huntemann M."/>
            <person name="Mavromatis K."/>
            <person name="Mikhailova N."/>
            <person name="Pati A."/>
            <person name="Chen A."/>
            <person name="Palaniappan K."/>
            <person name="Land M."/>
            <person name="Hauser L."/>
            <person name="Brambilla E.M."/>
            <person name="Rohde M."/>
            <person name="Verbarg S."/>
            <person name="Goker M."/>
            <person name="Bristow J."/>
            <person name="Eisen J.A."/>
            <person name="Markowitz V."/>
            <person name="Hugenholtz P."/>
            <person name="Kyrpides N.C."/>
            <person name="Klenk H.P."/>
            <person name="Woyke T."/>
        </authorList>
    </citation>
    <scope>NUCLEOTIDE SEQUENCE [LARGE SCALE GENOMIC DNA]</scope>
    <source>
        <strain evidence="5">ATCC 27775 / DSM 1100 / LMG 10767 / O</strain>
    </source>
</reference>
<dbReference type="Gene3D" id="3.60.20.10">
    <property type="entry name" value="Glutamine Phosphoribosylpyrophosphate, subunit 1, domain 1"/>
    <property type="match status" value="1"/>
</dbReference>
<keyword evidence="5" id="KW-1185">Reference proteome</keyword>
<keyword evidence="4" id="KW-0328">Glycosyltransferase</keyword>
<dbReference type="OrthoDB" id="9801213at2"/>
<organism evidence="4 5">
    <name type="scientific">Haliscomenobacter hydrossis (strain ATCC 27775 / DSM 1100 / LMG 10767 / O)</name>
    <dbReference type="NCBI Taxonomy" id="760192"/>
    <lineage>
        <taxon>Bacteria</taxon>
        <taxon>Pseudomonadati</taxon>
        <taxon>Bacteroidota</taxon>
        <taxon>Saprospiria</taxon>
        <taxon>Saprospirales</taxon>
        <taxon>Haliscomenobacteraceae</taxon>
        <taxon>Haliscomenobacter</taxon>
    </lineage>
</organism>
<dbReference type="RefSeq" id="WP_013765079.1">
    <property type="nucleotide sequence ID" value="NC_015510.1"/>
</dbReference>
<dbReference type="PANTHER" id="PTHR11907">
    <property type="entry name" value="AMIDOPHOSPHORIBOSYLTRANSFERASE"/>
    <property type="match status" value="1"/>
</dbReference>
<dbReference type="AlphaFoldDB" id="F4L0S7"/>
<keyword evidence="1 4" id="KW-0808">Transferase</keyword>
<feature type="domain" description="Glutamine amidotransferase type-2" evidence="3">
    <location>
        <begin position="9"/>
        <end position="302"/>
    </location>
</feature>
<dbReference type="KEGG" id="hhy:Halhy_2662"/>
<gene>
    <name evidence="4" type="ordered locus">Halhy_2662</name>
</gene>
<evidence type="ECO:0000313" key="5">
    <source>
        <dbReference type="Proteomes" id="UP000008461"/>
    </source>
</evidence>
<dbReference type="InterPro" id="IPR029055">
    <property type="entry name" value="Ntn_hydrolases_N"/>
</dbReference>
<name>F4L0S7_HALH1</name>
<dbReference type="PROSITE" id="PS51278">
    <property type="entry name" value="GATASE_TYPE_2"/>
    <property type="match status" value="1"/>
</dbReference>
<evidence type="ECO:0000313" key="4">
    <source>
        <dbReference type="EMBL" id="AEE50531.1"/>
    </source>
</evidence>
<dbReference type="EC" id="2.4.2.14" evidence="4"/>
<protein>
    <submittedName>
        <fullName evidence="4">Amidophosphoribosyltransferase</fullName>
        <ecNumber evidence="4">2.4.2.14</ecNumber>
    </submittedName>
</protein>
<dbReference type="eggNOG" id="COG0034">
    <property type="taxonomic scope" value="Bacteria"/>
</dbReference>
<dbReference type="SUPFAM" id="SSF56235">
    <property type="entry name" value="N-terminal nucleophile aminohydrolases (Ntn hydrolases)"/>
    <property type="match status" value="1"/>
</dbReference>
<evidence type="ECO:0000259" key="3">
    <source>
        <dbReference type="PROSITE" id="PS51278"/>
    </source>
</evidence>
<dbReference type="InterPro" id="IPR029057">
    <property type="entry name" value="PRTase-like"/>
</dbReference>
<sequence length="634" mass="72932">MSEIIKHECGIALIRLLQPMEYYQEKYGTALYGLEKLKLLLQKQRNRGQDGVGIATIKLDPKPGTKYISRKRNVTPNNYLTELFEEIWAKHFRPLSDKQLSDAVWMKDHLPYVGELLLGHLRYGTHGDNSIETCHPFLRQNNWINRNLLLAGNFNLTNVDELFQELVDLGQYPKEKSDTVTVLEKIGHFLDDEVQRLHTWFKPDGYTNMEINDFIFEKLDIQRLLRRASKRFDGGYVMCGLIGHGDAFVMRDPNGIRPAFYYHDDEIVVVASERPAIQTALDVHINSVKEITPGHALIIKKGGRVEELPFTDTSERKCCSFERIYFSRGNDRDIYLERKKLGRQLVDPILEAVGYDFENTVFSFIPNTAETAFMGMIEGIYESLDEIREKKLISALEEGKLKAKKIEKIMSIKPRIERLVVKDEKVRTFIADTTARGRLVSHVYDVTYGLVHNDTDTLVLMDDSIVRGTTLRDSIIEIASRLRPKKIIVVSSAPQIRYPDCYGIDMSKMGEFVAFKALVDLLKNDGREHLLEEAYQRCKAQENLPKELIRNEVQSLYDLYTDQQISKQIAKIVTPKGIKPKIEVIYQSVAGLHEACPDNNGDWYFSGNYPTPGGNKVVNRAFINYMEKRDERAY</sequence>
<evidence type="ECO:0000256" key="1">
    <source>
        <dbReference type="ARBA" id="ARBA00022679"/>
    </source>
</evidence>
<keyword evidence="2" id="KW-0315">Glutamine amidotransferase</keyword>
<dbReference type="GO" id="GO:0004044">
    <property type="term" value="F:amidophosphoribosyltransferase activity"/>
    <property type="evidence" value="ECO:0007669"/>
    <property type="project" value="UniProtKB-EC"/>
</dbReference>
<dbReference type="HOGENOM" id="CLU_431919_0_0_10"/>
<proteinExistence type="predicted"/>